<name>A0A8E2JVB4_9PEZI</name>
<evidence type="ECO:0000259" key="2">
    <source>
        <dbReference type="Pfam" id="PF00656"/>
    </source>
</evidence>
<sequence length="370" mass="41494">MQGWWDESIRKNLGLPDGYQKVSVLLIKWEDAIDQLKVKQEVDEIHKLFKETFNYHVELVELKATKPQLQLESKINSFAFENDDKHNLIIIYYAGHGVSHIKEGHLYMAAAEADEESGIELPKVSWDDAVRSLVKNAEGDILALLDCCFASNACIRRSIIDDNKTYEVLAASGPAQVSPGPGKDSFTTALIESLNQLVTEFGDGSFSTRDLHEKILFKRPNTTPTLLRGPPDNNRHVRLRPMKDGQNRQEARSIKDTSKGLLSLEFALNTDYLLKWQIEKLTCYLPKAFEPAKTSVQNVVWRGFRSARRPMPTFGGTAAIITHIQRWKNLPSSSTKSSKRKAGHMTPDDSDNILPKKRVSESSSAGSLGS</sequence>
<dbReference type="Gene3D" id="3.40.50.1460">
    <property type="match status" value="1"/>
</dbReference>
<gene>
    <name evidence="3" type="ORF">AOQ84DRAFT_315278</name>
</gene>
<evidence type="ECO:0000313" key="3">
    <source>
        <dbReference type="EMBL" id="OCL10549.1"/>
    </source>
</evidence>
<feature type="domain" description="Peptidase C14 caspase" evidence="2">
    <location>
        <begin position="40"/>
        <end position="180"/>
    </location>
</feature>
<organism evidence="3 4">
    <name type="scientific">Glonium stellatum</name>
    <dbReference type="NCBI Taxonomy" id="574774"/>
    <lineage>
        <taxon>Eukaryota</taxon>
        <taxon>Fungi</taxon>
        <taxon>Dikarya</taxon>
        <taxon>Ascomycota</taxon>
        <taxon>Pezizomycotina</taxon>
        <taxon>Dothideomycetes</taxon>
        <taxon>Pleosporomycetidae</taxon>
        <taxon>Gloniales</taxon>
        <taxon>Gloniaceae</taxon>
        <taxon>Glonium</taxon>
    </lineage>
</organism>
<dbReference type="GO" id="GO:0006508">
    <property type="term" value="P:proteolysis"/>
    <property type="evidence" value="ECO:0007669"/>
    <property type="project" value="InterPro"/>
</dbReference>
<reference evidence="3 4" key="1">
    <citation type="journal article" date="2016" name="Nat. Commun.">
        <title>Ectomycorrhizal ecology is imprinted in the genome of the dominant symbiotic fungus Cenococcum geophilum.</title>
        <authorList>
            <consortium name="DOE Joint Genome Institute"/>
            <person name="Peter M."/>
            <person name="Kohler A."/>
            <person name="Ohm R.A."/>
            <person name="Kuo A."/>
            <person name="Krutzmann J."/>
            <person name="Morin E."/>
            <person name="Arend M."/>
            <person name="Barry K.W."/>
            <person name="Binder M."/>
            <person name="Choi C."/>
            <person name="Clum A."/>
            <person name="Copeland A."/>
            <person name="Grisel N."/>
            <person name="Haridas S."/>
            <person name="Kipfer T."/>
            <person name="LaButti K."/>
            <person name="Lindquist E."/>
            <person name="Lipzen A."/>
            <person name="Maire R."/>
            <person name="Meier B."/>
            <person name="Mihaltcheva S."/>
            <person name="Molinier V."/>
            <person name="Murat C."/>
            <person name="Poggeler S."/>
            <person name="Quandt C.A."/>
            <person name="Sperisen C."/>
            <person name="Tritt A."/>
            <person name="Tisserant E."/>
            <person name="Crous P.W."/>
            <person name="Henrissat B."/>
            <person name="Nehls U."/>
            <person name="Egli S."/>
            <person name="Spatafora J.W."/>
            <person name="Grigoriev I.V."/>
            <person name="Martin F.M."/>
        </authorList>
    </citation>
    <scope>NUCLEOTIDE SEQUENCE [LARGE SCALE GENOMIC DNA]</scope>
    <source>
        <strain evidence="3 4">CBS 207.34</strain>
    </source>
</reference>
<dbReference type="AlphaFoldDB" id="A0A8E2JVB4"/>
<feature type="region of interest" description="Disordered" evidence="1">
    <location>
        <begin position="330"/>
        <end position="370"/>
    </location>
</feature>
<dbReference type="GO" id="GO:0004197">
    <property type="term" value="F:cysteine-type endopeptidase activity"/>
    <property type="evidence" value="ECO:0007669"/>
    <property type="project" value="InterPro"/>
</dbReference>
<evidence type="ECO:0000256" key="1">
    <source>
        <dbReference type="SAM" id="MobiDB-lite"/>
    </source>
</evidence>
<keyword evidence="4" id="KW-1185">Reference proteome</keyword>
<evidence type="ECO:0000313" key="4">
    <source>
        <dbReference type="Proteomes" id="UP000250140"/>
    </source>
</evidence>
<dbReference type="Pfam" id="PF00656">
    <property type="entry name" value="Peptidase_C14"/>
    <property type="match status" value="1"/>
</dbReference>
<dbReference type="OrthoDB" id="4760831at2759"/>
<dbReference type="EMBL" id="KV749225">
    <property type="protein sequence ID" value="OCL10549.1"/>
    <property type="molecule type" value="Genomic_DNA"/>
</dbReference>
<proteinExistence type="predicted"/>
<dbReference type="Proteomes" id="UP000250140">
    <property type="component" value="Unassembled WGS sequence"/>
</dbReference>
<protein>
    <recommendedName>
        <fullName evidence="2">Peptidase C14 caspase domain-containing protein</fullName>
    </recommendedName>
</protein>
<dbReference type="InterPro" id="IPR011600">
    <property type="entry name" value="Pept_C14_caspase"/>
</dbReference>
<accession>A0A8E2JVB4</accession>
<feature type="compositionally biased region" description="Low complexity" evidence="1">
    <location>
        <begin position="361"/>
        <end position="370"/>
    </location>
</feature>